<dbReference type="SMART" id="SM00871">
    <property type="entry name" value="AraC_E_bind"/>
    <property type="match status" value="1"/>
</dbReference>
<keyword evidence="1" id="KW-0238">DNA-binding</keyword>
<dbReference type="InterPro" id="IPR000551">
    <property type="entry name" value="MerR-type_HTH_dom"/>
</dbReference>
<keyword evidence="2" id="KW-0175">Coiled coil</keyword>
<dbReference type="InterPro" id="IPR029442">
    <property type="entry name" value="GyrI-like"/>
</dbReference>
<reference evidence="4 5" key="1">
    <citation type="submission" date="2016-07" db="EMBL/GenBank/DDBJ databases">
        <title>Characterization of isolates of Eisenbergiella tayi derived from blood cultures, using whole genome sequencing.</title>
        <authorList>
            <person name="Burdz T."/>
            <person name="Wiebe D."/>
            <person name="Huynh C."/>
            <person name="Bernard K."/>
        </authorList>
    </citation>
    <scope>NUCLEOTIDE SEQUENCE [LARGE SCALE GENOMIC DNA]</scope>
    <source>
        <strain evidence="4 5">NML 120489</strain>
    </source>
</reference>
<dbReference type="SUPFAM" id="SSF55136">
    <property type="entry name" value="Probable bacterial effector-binding domain"/>
    <property type="match status" value="1"/>
</dbReference>
<gene>
    <name evidence="4" type="primary">merR1_1</name>
    <name evidence="4" type="ORF">BEH84_03029</name>
</gene>
<feature type="coiled-coil region" evidence="2">
    <location>
        <begin position="97"/>
        <end position="124"/>
    </location>
</feature>
<dbReference type="PROSITE" id="PS00552">
    <property type="entry name" value="HTH_MERR_1"/>
    <property type="match status" value="1"/>
</dbReference>
<evidence type="ECO:0000313" key="5">
    <source>
        <dbReference type="Proteomes" id="UP000095003"/>
    </source>
</evidence>
<dbReference type="GeneID" id="93303258"/>
<dbReference type="InterPro" id="IPR011256">
    <property type="entry name" value="Reg_factor_effector_dom_sf"/>
</dbReference>
<dbReference type="Gene3D" id="1.10.1660.10">
    <property type="match status" value="1"/>
</dbReference>
<dbReference type="SMART" id="SM00422">
    <property type="entry name" value="HTH_MERR"/>
    <property type="match status" value="1"/>
</dbReference>
<dbReference type="Gene3D" id="3.20.80.10">
    <property type="entry name" value="Regulatory factor, effector binding domain"/>
    <property type="match status" value="1"/>
</dbReference>
<dbReference type="PANTHER" id="PTHR30204">
    <property type="entry name" value="REDOX-CYCLING DRUG-SENSING TRANSCRIPTIONAL ACTIVATOR SOXR"/>
    <property type="match status" value="1"/>
</dbReference>
<accession>A0A1E3API9</accession>
<comment type="caution">
    <text evidence="4">The sequence shown here is derived from an EMBL/GenBank/DDBJ whole genome shotgun (WGS) entry which is preliminary data.</text>
</comment>
<dbReference type="InterPro" id="IPR010499">
    <property type="entry name" value="AraC_E-bd"/>
</dbReference>
<dbReference type="InterPro" id="IPR047057">
    <property type="entry name" value="MerR_fam"/>
</dbReference>
<evidence type="ECO:0000256" key="1">
    <source>
        <dbReference type="ARBA" id="ARBA00023125"/>
    </source>
</evidence>
<feature type="domain" description="HTH merR-type" evidence="3">
    <location>
        <begin position="6"/>
        <end position="76"/>
    </location>
</feature>
<dbReference type="GO" id="GO:0003700">
    <property type="term" value="F:DNA-binding transcription factor activity"/>
    <property type="evidence" value="ECO:0007669"/>
    <property type="project" value="InterPro"/>
</dbReference>
<dbReference type="PANTHER" id="PTHR30204:SF96">
    <property type="entry name" value="CHROMOSOME-ANCHORING PROTEIN RACA"/>
    <property type="match status" value="1"/>
</dbReference>
<evidence type="ECO:0000313" key="4">
    <source>
        <dbReference type="EMBL" id="ODM10600.1"/>
    </source>
</evidence>
<sequence>MDYDMLFSIGELANICGITPKTLRYYDKLGLLKPAYINTTNGYRFYTRWHITRISTIKQLQNIGISLDDIHTFFMQDDETNIVGCLSGLLKYQEKYITAQLTELEQKQKKIRSLQLQCETLKGKTAYDESIGITIRPIPKRRILYTSYHGTYTPGLFRKCYQELLSDIKAAGYDPGEMELSAPLSIFCISENRNDSGNADIKLGYEMNNRQEVSLPALYIDEGLYACCICRGPYNRLKTELSRTLHETIKDMGYQIFSPQIAYYYIHEAIAEDKNYLTEIQIPVKIMEI</sequence>
<dbReference type="Pfam" id="PF13411">
    <property type="entry name" value="MerR_1"/>
    <property type="match status" value="1"/>
</dbReference>
<dbReference type="InterPro" id="IPR009061">
    <property type="entry name" value="DNA-bd_dom_put_sf"/>
</dbReference>
<dbReference type="GO" id="GO:0003677">
    <property type="term" value="F:DNA binding"/>
    <property type="evidence" value="ECO:0007669"/>
    <property type="project" value="UniProtKB-KW"/>
</dbReference>
<organism evidence="4 5">
    <name type="scientific">Eisenbergiella tayi</name>
    <dbReference type="NCBI Taxonomy" id="1432052"/>
    <lineage>
        <taxon>Bacteria</taxon>
        <taxon>Bacillati</taxon>
        <taxon>Bacillota</taxon>
        <taxon>Clostridia</taxon>
        <taxon>Lachnospirales</taxon>
        <taxon>Lachnospiraceae</taxon>
        <taxon>Eisenbergiella</taxon>
    </lineage>
</organism>
<proteinExistence type="predicted"/>
<dbReference type="AlphaFoldDB" id="A0A1E3API9"/>
<dbReference type="Pfam" id="PF06445">
    <property type="entry name" value="GyrI-like"/>
    <property type="match status" value="1"/>
</dbReference>
<protein>
    <submittedName>
        <fullName evidence="4">Mercuric resistance operon regulatory protein</fullName>
    </submittedName>
</protein>
<evidence type="ECO:0000256" key="2">
    <source>
        <dbReference type="SAM" id="Coils"/>
    </source>
</evidence>
<dbReference type="SUPFAM" id="SSF46955">
    <property type="entry name" value="Putative DNA-binding domain"/>
    <property type="match status" value="1"/>
</dbReference>
<dbReference type="RefSeq" id="WP_069157481.1">
    <property type="nucleotide sequence ID" value="NZ_MCGI01000003.1"/>
</dbReference>
<dbReference type="Proteomes" id="UP000095003">
    <property type="component" value="Unassembled WGS sequence"/>
</dbReference>
<evidence type="ECO:0000259" key="3">
    <source>
        <dbReference type="PROSITE" id="PS50937"/>
    </source>
</evidence>
<dbReference type="EMBL" id="MCGI01000003">
    <property type="protein sequence ID" value="ODM10600.1"/>
    <property type="molecule type" value="Genomic_DNA"/>
</dbReference>
<dbReference type="PROSITE" id="PS50937">
    <property type="entry name" value="HTH_MERR_2"/>
    <property type="match status" value="1"/>
</dbReference>
<name>A0A1E3API9_9FIRM</name>